<gene>
    <name evidence="2" type="ORF">NE863_34705</name>
</gene>
<dbReference type="Proteomes" id="UP001055460">
    <property type="component" value="Plasmid pB"/>
</dbReference>
<keyword evidence="2" id="KW-0614">Plasmid</keyword>
<evidence type="ECO:0000313" key="3">
    <source>
        <dbReference type="Proteomes" id="UP001055460"/>
    </source>
</evidence>
<dbReference type="AlphaFoldDB" id="A0A9Q8YHD0"/>
<dbReference type="InterPro" id="IPR038704">
    <property type="entry name" value="YEAST_sf"/>
</dbReference>
<feature type="domain" description="Prokaryotic YEATS" evidence="1">
    <location>
        <begin position="579"/>
        <end position="641"/>
    </location>
</feature>
<evidence type="ECO:0000259" key="1">
    <source>
        <dbReference type="Pfam" id="PF20305"/>
    </source>
</evidence>
<sequence length="654" mass="71553">MSHDAVISPPLFKLSLVARPGIAIRLLNSSLHEIDRSTESLHTEQPEGLYLVEWSSAGRRSQTMVRLDARNDGTEIAFDPSDMESDATLEPNANEKAQLVNAISTAIEPSPYSSVVVIVSAGENASVDMRDLDVRLFDRNDVAMRMTSEAAPFLELSPRERAYRYQIKPGRYYIGFKSLLGEKLGQSVPAFVGRQTLVFLTVAATRLIVADGEKFNEETSIGVDPVKTTVITIRGDEDNYRVRERVRLAGMLLYDLANRTNSLSNDVVSVLDDSLTDPLLRLYGSLVALSSFERGDISLSGNDALGEVAATSGQSWIQRIDRWIGNPGQPGLPTDALAACWELARLAPGAFGEEARMAWPSRIETPPMLECTWRWAIEESVGRPEAVRGTAIVAATARSSGGTSPWLCWRQSATKARSIPGNMKSDLSLLVSEVAQKTSVLIEADQTKPRVVRGLESLAPDVQTTALRSLQLGPPHADRGGAADITQMAIALGLPYTQLRKRLARTNKALDVAVASLNIGNDRAAPPSLILLDAPGLSRRVQDREDPQKGRFGGERWQAGFELSAEFDQTNSRSWSRIVLRVVGPGDDGDEVQFHLHDSFKPPLVVRRIKNRSTTLTVTAWGGFTVGVWIPAKAVELELDLASLEFAPEIVRLR</sequence>
<reference evidence="2" key="1">
    <citation type="submission" date="2022-06" db="EMBL/GenBank/DDBJ databases">
        <title>Physiological and biochemical characterization and genomic elucidation of a strain of the genus Ensifer adhaerens M8 that combines arsenic oxidation and chromium reduction.</title>
        <authorList>
            <person name="Li X."/>
            <person name="Yu c."/>
        </authorList>
    </citation>
    <scope>NUCLEOTIDE SEQUENCE</scope>
    <source>
        <strain evidence="2">M8</strain>
        <plasmid evidence="2">pB</plasmid>
    </source>
</reference>
<organism evidence="2 3">
    <name type="scientific">Ensifer adhaerens</name>
    <name type="common">Sinorhizobium morelense</name>
    <dbReference type="NCBI Taxonomy" id="106592"/>
    <lineage>
        <taxon>Bacteria</taxon>
        <taxon>Pseudomonadati</taxon>
        <taxon>Pseudomonadota</taxon>
        <taxon>Alphaproteobacteria</taxon>
        <taxon>Hyphomicrobiales</taxon>
        <taxon>Rhizobiaceae</taxon>
        <taxon>Sinorhizobium/Ensifer group</taxon>
        <taxon>Ensifer</taxon>
    </lineage>
</organism>
<dbReference type="RefSeq" id="WP_252161150.1">
    <property type="nucleotide sequence ID" value="NZ_CP098809.1"/>
</dbReference>
<dbReference type="Gene3D" id="2.60.40.1970">
    <property type="entry name" value="YEATS domain"/>
    <property type="match status" value="1"/>
</dbReference>
<geneLocation type="plasmid" evidence="2 3">
    <name>pB</name>
</geneLocation>
<name>A0A9Q8YHD0_ENSAD</name>
<evidence type="ECO:0000313" key="2">
    <source>
        <dbReference type="EMBL" id="USJ27574.1"/>
    </source>
</evidence>
<proteinExistence type="predicted"/>
<dbReference type="Pfam" id="PF20305">
    <property type="entry name" value="pYEATS"/>
    <property type="match status" value="1"/>
</dbReference>
<accession>A0A9Q8YHD0</accession>
<dbReference type="InterPro" id="IPR046888">
    <property type="entry name" value="pYEATS"/>
</dbReference>
<dbReference type="EMBL" id="CP098809">
    <property type="protein sequence ID" value="USJ27574.1"/>
    <property type="molecule type" value="Genomic_DNA"/>
</dbReference>
<protein>
    <recommendedName>
        <fullName evidence="1">Prokaryotic YEATS domain-containing protein</fullName>
    </recommendedName>
</protein>